<dbReference type="InterPro" id="IPR002575">
    <property type="entry name" value="Aminoglycoside_PTrfase"/>
</dbReference>
<dbReference type="SUPFAM" id="SSF56112">
    <property type="entry name" value="Protein kinase-like (PK-like)"/>
    <property type="match status" value="1"/>
</dbReference>
<protein>
    <submittedName>
        <fullName evidence="2">Phosphotransferase</fullName>
    </submittedName>
</protein>
<accession>A0A7D4U858</accession>
<feature type="domain" description="Aminoglycoside phosphotransferase" evidence="1">
    <location>
        <begin position="110"/>
        <end position="184"/>
    </location>
</feature>
<dbReference type="Pfam" id="PF01636">
    <property type="entry name" value="APH"/>
    <property type="match status" value="1"/>
</dbReference>
<sequence length="250" mass="27219">MSDRELPLEGGNATAAVVRVGDTVRKPWTSTARQVSDFVDLLVESGVDVPRVLGRDDVGRQIIEFVPGRLAEELLPLGVADLGRVGRLIRAIHDAAEQMGVPADPWDVLIPARDADLICHNDLAPWNLIVGERWVFIDWDGAGPSTRLWDLAYAAQAFALNDVDESPILAAKRLAALVDGYGADRGLREALPKAMAQRTEAMHDLLRTAHAAGRQPWATMYVEGHGDHWRAAAEYVTEHEGVWAAALANA</sequence>
<dbReference type="Proteomes" id="UP000502498">
    <property type="component" value="Chromosome"/>
</dbReference>
<organism evidence="2 3">
    <name type="scientific">Microbacterium hominis</name>
    <dbReference type="NCBI Taxonomy" id="162426"/>
    <lineage>
        <taxon>Bacteria</taxon>
        <taxon>Bacillati</taxon>
        <taxon>Actinomycetota</taxon>
        <taxon>Actinomycetes</taxon>
        <taxon>Micrococcales</taxon>
        <taxon>Microbacteriaceae</taxon>
        <taxon>Microbacterium</taxon>
    </lineage>
</organism>
<reference evidence="2 3" key="1">
    <citation type="submission" date="2020-05" db="EMBL/GenBank/DDBJ databases">
        <title>Strain PA2F3 complete genome.</title>
        <authorList>
            <person name="Kim Y.-S."/>
            <person name="Kim S.-J."/>
            <person name="Jung H.-k."/>
            <person name="Kim S.-E."/>
            <person name="Kim K.-H."/>
        </authorList>
    </citation>
    <scope>NUCLEOTIDE SEQUENCE [LARGE SCALE GENOMIC DNA]</scope>
    <source>
        <strain evidence="2 3">PA2F3</strain>
    </source>
</reference>
<name>A0A7D4U858_9MICO</name>
<dbReference type="EMBL" id="CP054038">
    <property type="protein sequence ID" value="QKJ19726.1"/>
    <property type="molecule type" value="Genomic_DNA"/>
</dbReference>
<dbReference type="GO" id="GO:0016740">
    <property type="term" value="F:transferase activity"/>
    <property type="evidence" value="ECO:0007669"/>
    <property type="project" value="UniProtKB-KW"/>
</dbReference>
<evidence type="ECO:0000259" key="1">
    <source>
        <dbReference type="Pfam" id="PF01636"/>
    </source>
</evidence>
<keyword evidence="2" id="KW-0808">Transferase</keyword>
<evidence type="ECO:0000313" key="2">
    <source>
        <dbReference type="EMBL" id="QKJ19726.1"/>
    </source>
</evidence>
<proteinExistence type="predicted"/>
<gene>
    <name evidence="2" type="ORF">HQM25_10350</name>
</gene>
<dbReference type="InterPro" id="IPR011009">
    <property type="entry name" value="Kinase-like_dom_sf"/>
</dbReference>
<dbReference type="AlphaFoldDB" id="A0A7D4U858"/>
<dbReference type="Gene3D" id="3.90.1200.10">
    <property type="match status" value="1"/>
</dbReference>
<evidence type="ECO:0000313" key="3">
    <source>
        <dbReference type="Proteomes" id="UP000502498"/>
    </source>
</evidence>